<proteinExistence type="predicted"/>
<evidence type="ECO:0000313" key="1">
    <source>
        <dbReference type="EMBL" id="KAF2277999.1"/>
    </source>
</evidence>
<dbReference type="AlphaFoldDB" id="A0A6A6JSN8"/>
<organism evidence="1 2">
    <name type="scientific">Westerdykella ornata</name>
    <dbReference type="NCBI Taxonomy" id="318751"/>
    <lineage>
        <taxon>Eukaryota</taxon>
        <taxon>Fungi</taxon>
        <taxon>Dikarya</taxon>
        <taxon>Ascomycota</taxon>
        <taxon>Pezizomycotina</taxon>
        <taxon>Dothideomycetes</taxon>
        <taxon>Pleosporomycetidae</taxon>
        <taxon>Pleosporales</taxon>
        <taxon>Sporormiaceae</taxon>
        <taxon>Westerdykella</taxon>
    </lineage>
</organism>
<name>A0A6A6JSN8_WESOR</name>
<dbReference type="Proteomes" id="UP000800097">
    <property type="component" value="Unassembled WGS sequence"/>
</dbReference>
<dbReference type="GeneID" id="54551261"/>
<evidence type="ECO:0000313" key="2">
    <source>
        <dbReference type="Proteomes" id="UP000800097"/>
    </source>
</evidence>
<dbReference type="EMBL" id="ML986489">
    <property type="protein sequence ID" value="KAF2277999.1"/>
    <property type="molecule type" value="Genomic_DNA"/>
</dbReference>
<dbReference type="RefSeq" id="XP_033655538.1">
    <property type="nucleotide sequence ID" value="XM_033798086.1"/>
</dbReference>
<sequence>MPLKQGTGRLFCLSIITPGGLSHDGRAQSESAYRVPQYSRATSATPSSNVIPYPEIFLLVSILYDMNSNRQSSPLALLNVNLSAATVRGTLERCGPYRPPFQKLVGMLELVGMAALLLISRPVCGVAV</sequence>
<accession>A0A6A6JSN8</accession>
<keyword evidence="2" id="KW-1185">Reference proteome</keyword>
<protein>
    <submittedName>
        <fullName evidence="1">Uncharacterized protein</fullName>
    </submittedName>
</protein>
<gene>
    <name evidence="1" type="ORF">EI97DRAFT_432087</name>
</gene>
<reference evidence="1" key="1">
    <citation type="journal article" date="2020" name="Stud. Mycol.">
        <title>101 Dothideomycetes genomes: a test case for predicting lifestyles and emergence of pathogens.</title>
        <authorList>
            <person name="Haridas S."/>
            <person name="Albert R."/>
            <person name="Binder M."/>
            <person name="Bloem J."/>
            <person name="Labutti K."/>
            <person name="Salamov A."/>
            <person name="Andreopoulos B."/>
            <person name="Baker S."/>
            <person name="Barry K."/>
            <person name="Bills G."/>
            <person name="Bluhm B."/>
            <person name="Cannon C."/>
            <person name="Castanera R."/>
            <person name="Culley D."/>
            <person name="Daum C."/>
            <person name="Ezra D."/>
            <person name="Gonzalez J."/>
            <person name="Henrissat B."/>
            <person name="Kuo A."/>
            <person name="Liang C."/>
            <person name="Lipzen A."/>
            <person name="Lutzoni F."/>
            <person name="Magnuson J."/>
            <person name="Mondo S."/>
            <person name="Nolan M."/>
            <person name="Ohm R."/>
            <person name="Pangilinan J."/>
            <person name="Park H.-J."/>
            <person name="Ramirez L."/>
            <person name="Alfaro M."/>
            <person name="Sun H."/>
            <person name="Tritt A."/>
            <person name="Yoshinaga Y."/>
            <person name="Zwiers L.-H."/>
            <person name="Turgeon B."/>
            <person name="Goodwin S."/>
            <person name="Spatafora J."/>
            <person name="Crous P."/>
            <person name="Grigoriev I."/>
        </authorList>
    </citation>
    <scope>NUCLEOTIDE SEQUENCE</scope>
    <source>
        <strain evidence="1">CBS 379.55</strain>
    </source>
</reference>